<dbReference type="EMBL" id="QRXI01000003">
    <property type="protein sequence ID" value="RGT97278.1"/>
    <property type="molecule type" value="Genomic_DNA"/>
</dbReference>
<reference evidence="2 10" key="4">
    <citation type="submission" date="2019-10" db="EMBL/GenBank/DDBJ databases">
        <title>Genome Sequence and Assembly of iSURF_14.</title>
        <authorList>
            <person name="Wucher B.R."/>
            <person name="Ruoff K.L."/>
            <person name="Price C.E."/>
            <person name="Valls R.R."/>
            <person name="O'Toole G.A."/>
        </authorList>
    </citation>
    <scope>NUCLEOTIDE SEQUENCE [LARGE SCALE GENOMIC DNA]</scope>
    <source>
        <strain evidence="2 10">ANK132K_3B</strain>
    </source>
</reference>
<evidence type="ECO:0000313" key="11">
    <source>
        <dbReference type="Proteomes" id="UP000462922"/>
    </source>
</evidence>
<reference evidence="8 9" key="2">
    <citation type="submission" date="2018-08" db="EMBL/GenBank/DDBJ databases">
        <title>A genome reference for cultivated species of the human gut microbiota.</title>
        <authorList>
            <person name="Zou Y."/>
            <person name="Xue W."/>
            <person name="Luo G."/>
        </authorList>
    </citation>
    <scope>NUCLEOTIDE SEQUENCE [LARGE SCALE GENOMIC DNA]</scope>
    <source>
        <strain evidence="5 8">AF18-14</strain>
        <strain evidence="6 9">AF39-8AT</strain>
    </source>
</reference>
<evidence type="ECO:0000313" key="9">
    <source>
        <dbReference type="Proteomes" id="UP000286392"/>
    </source>
</evidence>
<reference evidence="1 7" key="1">
    <citation type="submission" date="2015-09" db="EMBL/GenBank/DDBJ databases">
        <authorList>
            <consortium name="Pathogen Informatics"/>
        </authorList>
    </citation>
    <scope>NUCLEOTIDE SEQUENCE [LARGE SCALE GENOMIC DNA]</scope>
    <source>
        <strain evidence="1 7">2789STDY5834842</strain>
    </source>
</reference>
<dbReference type="EMBL" id="WDBI01000046">
    <property type="protein sequence ID" value="KAB6522756.1"/>
    <property type="molecule type" value="Genomic_DNA"/>
</dbReference>
<evidence type="ECO:0000313" key="3">
    <source>
        <dbReference type="EMBL" id="KAB6522756.1"/>
    </source>
</evidence>
<dbReference type="Proteomes" id="UP000469427">
    <property type="component" value="Unassembled WGS sequence"/>
</dbReference>
<sequence>MVAFILVCLVLLLGLLWGWETRKRKSWEQEFVKKKNGVCLVKKNSDTILYNVDAYIILVDRNFLVEKTNYYNLNNTSER</sequence>
<keyword evidence="1" id="KW-0808">Transferase</keyword>
<organism evidence="1 7">
    <name type="scientific">Phocaeicola vulgatus</name>
    <name type="common">Bacteroides vulgatus</name>
    <dbReference type="NCBI Taxonomy" id="821"/>
    <lineage>
        <taxon>Bacteria</taxon>
        <taxon>Pseudomonadati</taxon>
        <taxon>Bacteroidota</taxon>
        <taxon>Bacteroidia</taxon>
        <taxon>Bacteroidales</taxon>
        <taxon>Bacteroidaceae</taxon>
        <taxon>Phocaeicola</taxon>
    </lineage>
</organism>
<evidence type="ECO:0000313" key="5">
    <source>
        <dbReference type="EMBL" id="RGT97278.1"/>
    </source>
</evidence>
<dbReference type="Proteomes" id="UP000283833">
    <property type="component" value="Unassembled WGS sequence"/>
</dbReference>
<dbReference type="Proteomes" id="UP000462885">
    <property type="component" value="Unassembled WGS sequence"/>
</dbReference>
<dbReference type="GO" id="GO:0016301">
    <property type="term" value="F:kinase activity"/>
    <property type="evidence" value="ECO:0007669"/>
    <property type="project" value="UniProtKB-KW"/>
</dbReference>
<name>A0A173WCC6_PHOVU</name>
<dbReference type="AlphaFoldDB" id="A0A173WCC6"/>
<dbReference type="Proteomes" id="UP000462922">
    <property type="component" value="Unassembled WGS sequence"/>
</dbReference>
<accession>A0A173WCC6</accession>
<protein>
    <submittedName>
        <fullName evidence="1">Putative two-component system sensor kinase/response regulator fusion protein</fullName>
    </submittedName>
</protein>
<dbReference type="EMBL" id="WDAX01000034">
    <property type="protein sequence ID" value="KAB6571511.1"/>
    <property type="molecule type" value="Genomic_DNA"/>
</dbReference>
<dbReference type="EMBL" id="QROB01000011">
    <property type="protein sequence ID" value="RHK87998.1"/>
    <property type="molecule type" value="Genomic_DNA"/>
</dbReference>
<evidence type="ECO:0000313" key="6">
    <source>
        <dbReference type="EMBL" id="RHK87998.1"/>
    </source>
</evidence>
<reference evidence="11 12" key="3">
    <citation type="journal article" date="2019" name="Nat. Med.">
        <title>A library of human gut bacterial isolates paired with longitudinal multiomics data enables mechanistic microbiome research.</title>
        <authorList>
            <person name="Poyet M."/>
            <person name="Groussin M."/>
            <person name="Gibbons S.M."/>
            <person name="Avila-Pacheco J."/>
            <person name="Jiang X."/>
            <person name="Kearney S.M."/>
            <person name="Perrotta A.R."/>
            <person name="Berdy B."/>
            <person name="Zhao S."/>
            <person name="Lieberman T.D."/>
            <person name="Swanson P.K."/>
            <person name="Smith M."/>
            <person name="Roesemann S."/>
            <person name="Alexander J.E."/>
            <person name="Rich S.A."/>
            <person name="Livny J."/>
            <person name="Vlamakis H."/>
            <person name="Clish C."/>
            <person name="Bullock K."/>
            <person name="Deik A."/>
            <person name="Scott J."/>
            <person name="Pierce K.A."/>
            <person name="Xavier R.J."/>
            <person name="Alm E.J."/>
        </authorList>
    </citation>
    <scope>NUCLEOTIDE SEQUENCE [LARGE SCALE GENOMIC DNA]</scope>
    <source>
        <strain evidence="4 11">BIOML-A110</strain>
        <strain evidence="3 12">BIOML-A122</strain>
    </source>
</reference>
<evidence type="ECO:0000313" key="7">
    <source>
        <dbReference type="Proteomes" id="UP000095333"/>
    </source>
</evidence>
<proteinExistence type="predicted"/>
<keyword evidence="1" id="KW-0418">Kinase</keyword>
<dbReference type="Proteomes" id="UP000095333">
    <property type="component" value="Unassembled WGS sequence"/>
</dbReference>
<evidence type="ECO:0000313" key="2">
    <source>
        <dbReference type="EMBL" id="KAB5441915.1"/>
    </source>
</evidence>
<evidence type="ECO:0000313" key="10">
    <source>
        <dbReference type="Proteomes" id="UP000462885"/>
    </source>
</evidence>
<evidence type="ECO:0000313" key="4">
    <source>
        <dbReference type="EMBL" id="KAB6571511.1"/>
    </source>
</evidence>
<gene>
    <name evidence="6" type="ORF">DW043_09165</name>
    <name evidence="5" type="ORF">DWX04_03375</name>
    <name evidence="1" type="ORF">ERS852457_00032</name>
    <name evidence="2" type="ORF">F9Z94_00500</name>
    <name evidence="4" type="ORF">GAY76_14490</name>
    <name evidence="3" type="ORF">GAY98_20640</name>
</gene>
<dbReference type="EMBL" id="CYZI01000001">
    <property type="protein sequence ID" value="CUN37111.1"/>
    <property type="molecule type" value="Genomic_DNA"/>
</dbReference>
<evidence type="ECO:0000313" key="1">
    <source>
        <dbReference type="EMBL" id="CUN37111.1"/>
    </source>
</evidence>
<evidence type="ECO:0000313" key="12">
    <source>
        <dbReference type="Proteomes" id="UP000469427"/>
    </source>
</evidence>
<dbReference type="Proteomes" id="UP000286392">
    <property type="component" value="Unassembled WGS sequence"/>
</dbReference>
<dbReference type="EMBL" id="WCIF01000001">
    <property type="protein sequence ID" value="KAB5441915.1"/>
    <property type="molecule type" value="Genomic_DNA"/>
</dbReference>
<evidence type="ECO:0000313" key="8">
    <source>
        <dbReference type="Proteomes" id="UP000283833"/>
    </source>
</evidence>